<accession>A0ABW6I051</accession>
<proteinExistence type="inferred from homology"/>
<dbReference type="GO" id="GO:0016746">
    <property type="term" value="F:acyltransferase activity"/>
    <property type="evidence" value="ECO:0007669"/>
    <property type="project" value="UniProtKB-KW"/>
</dbReference>
<evidence type="ECO:0000313" key="5">
    <source>
        <dbReference type="EMBL" id="MFE3869357.1"/>
    </source>
</evidence>
<evidence type="ECO:0000256" key="3">
    <source>
        <dbReference type="ARBA" id="ARBA00038502"/>
    </source>
</evidence>
<keyword evidence="2 5" id="KW-0012">Acyltransferase</keyword>
<dbReference type="EC" id="2.3.-.-" evidence="5"/>
<dbReference type="SUPFAM" id="SSF55729">
    <property type="entry name" value="Acyl-CoA N-acyltransferases (Nat)"/>
    <property type="match status" value="1"/>
</dbReference>
<reference evidence="5 6" key="1">
    <citation type="submission" date="2024-06" db="EMBL/GenBank/DDBJ databases">
        <title>Flavobacterium spp. isolated from glacier.</title>
        <authorList>
            <person name="Han D."/>
        </authorList>
    </citation>
    <scope>NUCLEOTIDE SEQUENCE [LARGE SCALE GENOMIC DNA]</scope>
    <source>
        <strain evidence="5 6">LS2P90</strain>
    </source>
</reference>
<dbReference type="InterPro" id="IPR051531">
    <property type="entry name" value="N-acetyltransferase"/>
</dbReference>
<dbReference type="InterPro" id="IPR016181">
    <property type="entry name" value="Acyl_CoA_acyltransferase"/>
</dbReference>
<feature type="domain" description="N-acetyltransferase" evidence="4">
    <location>
        <begin position="12"/>
        <end position="150"/>
    </location>
</feature>
<sequence>MMNIMITENFVIDKLKTTEANELHLLIMDNAERFRRFFPLTLSSNATVEKSAEYIEIKEKEIQQKVNFTFAIREIHSQKIIGLIIIKKIDWTKRIGELAYCIGKNFEGKGLVTKAVKAISDFAYNELDLKTLQIIAHKTNLESMKVAQNSSFIWKKTLLNEFTPKDQAPLDMELYEHTNEK</sequence>
<gene>
    <name evidence="5" type="ORF">ACFX5E_14935</name>
</gene>
<dbReference type="PANTHER" id="PTHR43792:SF8">
    <property type="entry name" value="[RIBOSOMAL PROTEIN US5]-ALANINE N-ACETYLTRANSFERASE"/>
    <property type="match status" value="1"/>
</dbReference>
<dbReference type="Proteomes" id="UP001600109">
    <property type="component" value="Unassembled WGS sequence"/>
</dbReference>
<evidence type="ECO:0000256" key="2">
    <source>
        <dbReference type="ARBA" id="ARBA00023315"/>
    </source>
</evidence>
<dbReference type="EMBL" id="JBHZPZ010000023">
    <property type="protein sequence ID" value="MFE3869357.1"/>
    <property type="molecule type" value="Genomic_DNA"/>
</dbReference>
<comment type="caution">
    <text evidence="5">The sequence shown here is derived from an EMBL/GenBank/DDBJ whole genome shotgun (WGS) entry which is preliminary data.</text>
</comment>
<dbReference type="RefSeq" id="WP_379855965.1">
    <property type="nucleotide sequence ID" value="NZ_JBHZPZ010000023.1"/>
</dbReference>
<comment type="similarity">
    <text evidence="3">Belongs to the acetyltransferase family. RimJ subfamily.</text>
</comment>
<evidence type="ECO:0000256" key="1">
    <source>
        <dbReference type="ARBA" id="ARBA00022679"/>
    </source>
</evidence>
<keyword evidence="1 5" id="KW-0808">Transferase</keyword>
<keyword evidence="6" id="KW-1185">Reference proteome</keyword>
<protein>
    <submittedName>
        <fullName evidence="5">GNAT family N-acetyltransferase</fullName>
        <ecNumber evidence="5">2.3.-.-</ecNumber>
    </submittedName>
</protein>
<organism evidence="5 6">
    <name type="scientific">Flavobacterium xylosi</name>
    <dbReference type="NCBI Taxonomy" id="3230415"/>
    <lineage>
        <taxon>Bacteria</taxon>
        <taxon>Pseudomonadati</taxon>
        <taxon>Bacteroidota</taxon>
        <taxon>Flavobacteriia</taxon>
        <taxon>Flavobacteriales</taxon>
        <taxon>Flavobacteriaceae</taxon>
        <taxon>Flavobacterium</taxon>
    </lineage>
</organism>
<dbReference type="InterPro" id="IPR000182">
    <property type="entry name" value="GNAT_dom"/>
</dbReference>
<dbReference type="PANTHER" id="PTHR43792">
    <property type="entry name" value="GNAT FAMILY, PUTATIVE (AFU_ORTHOLOGUE AFUA_3G00765)-RELATED-RELATED"/>
    <property type="match status" value="1"/>
</dbReference>
<dbReference type="Gene3D" id="3.40.630.30">
    <property type="match status" value="1"/>
</dbReference>
<dbReference type="Pfam" id="PF13302">
    <property type="entry name" value="Acetyltransf_3"/>
    <property type="match status" value="1"/>
</dbReference>
<evidence type="ECO:0000313" key="6">
    <source>
        <dbReference type="Proteomes" id="UP001600109"/>
    </source>
</evidence>
<name>A0ABW6I051_9FLAO</name>
<evidence type="ECO:0000259" key="4">
    <source>
        <dbReference type="Pfam" id="PF13302"/>
    </source>
</evidence>